<dbReference type="Gramene" id="PVH64807">
    <property type="protein sequence ID" value="PVH64807"/>
    <property type="gene ID" value="PAHAL_2G360700"/>
</dbReference>
<protein>
    <recommendedName>
        <fullName evidence="8">HTH myb-type domain-containing protein</fullName>
    </recommendedName>
</protein>
<dbReference type="Pfam" id="PF00249">
    <property type="entry name" value="Myb_DNA-binding"/>
    <property type="match status" value="1"/>
</dbReference>
<dbReference type="PANTHER" id="PTHR44042">
    <property type="entry name" value="DUPLICATED HOMEODOMAIN-LIKE SUPERFAMILY PROTEIN-RELATED"/>
    <property type="match status" value="1"/>
</dbReference>
<feature type="domain" description="HTH myb-type" evidence="6">
    <location>
        <begin position="155"/>
        <end position="211"/>
    </location>
</feature>
<accession>A0A2T8KRI8</accession>
<dbReference type="EMBL" id="CM008047">
    <property type="protein sequence ID" value="PVH64807.1"/>
    <property type="molecule type" value="Genomic_DNA"/>
</dbReference>
<dbReference type="Pfam" id="PF23671">
    <property type="entry name" value="HTH_70"/>
    <property type="match status" value="1"/>
</dbReference>
<dbReference type="InterPro" id="IPR009057">
    <property type="entry name" value="Homeodomain-like_sf"/>
</dbReference>
<evidence type="ECO:0000259" key="6">
    <source>
        <dbReference type="PROSITE" id="PS51294"/>
    </source>
</evidence>
<dbReference type="Proteomes" id="UP000243499">
    <property type="component" value="Chromosome 2"/>
</dbReference>
<gene>
    <name evidence="7" type="ORF">PAHAL_2G360700</name>
</gene>
<dbReference type="PROSITE" id="PS50090">
    <property type="entry name" value="MYB_LIKE"/>
    <property type="match status" value="1"/>
</dbReference>
<evidence type="ECO:0000256" key="2">
    <source>
        <dbReference type="ARBA" id="ARBA00023125"/>
    </source>
</evidence>
<dbReference type="AlphaFoldDB" id="A0A2T8KRI8"/>
<sequence length="392" mass="44717">MQISAVCSDWIGYTLTYYLYNRGKDFFEVMDPKATQEWTSCEEEEFKVHFAELWYEKSCDRMEALAKRFPAKSIQQLRDKYAEVFADMLCGETDGEPSRDDATNDWDDWYKLLEGETHDLVMDPLVETPLFEPSKQLLFEPAGDQEEIQKSHCKSSRKRKQCWTAEEHRDFLRGVNCLGRGAWKFISDYFVPSRTPAQLASHAQKYFDRIDKNELDDTRQRHSINDVRLVNHGMNISAHSYTEPGKGKGIASSILPTILTEDIGILHGLAQGMPEFGQASNSPSNLAGQMTHNNHILESFQLEVSGIPSPREQGSVLLDQTRAENRAYPSRKRNIGAATNRRREKKRMLPDLLTAQTPHVLQLGQGSNGAANLSYEIVPIKRHNLHQNVPPF</sequence>
<dbReference type="CDD" id="cd00167">
    <property type="entry name" value="SANT"/>
    <property type="match status" value="1"/>
</dbReference>
<dbReference type="NCBIfam" id="TIGR01557">
    <property type="entry name" value="myb_SHAQKYF"/>
    <property type="match status" value="1"/>
</dbReference>
<dbReference type="PROSITE" id="PS51294">
    <property type="entry name" value="HTH_MYB"/>
    <property type="match status" value="1"/>
</dbReference>
<dbReference type="SMART" id="SM00717">
    <property type="entry name" value="SANT"/>
    <property type="match status" value="2"/>
</dbReference>
<evidence type="ECO:0000259" key="5">
    <source>
        <dbReference type="PROSITE" id="PS50090"/>
    </source>
</evidence>
<evidence type="ECO:0000256" key="4">
    <source>
        <dbReference type="ARBA" id="ARBA00023242"/>
    </source>
</evidence>
<keyword evidence="3" id="KW-0804">Transcription</keyword>
<dbReference type="Gene3D" id="1.10.10.60">
    <property type="entry name" value="Homeodomain-like"/>
    <property type="match status" value="1"/>
</dbReference>
<keyword evidence="4" id="KW-0539">Nucleus</keyword>
<name>A0A2T8KRI8_9POAL</name>
<dbReference type="InterPro" id="IPR006447">
    <property type="entry name" value="Myb_dom_plants"/>
</dbReference>
<evidence type="ECO:0000313" key="7">
    <source>
        <dbReference type="EMBL" id="PVH64807.1"/>
    </source>
</evidence>
<dbReference type="InterPro" id="IPR001005">
    <property type="entry name" value="SANT/Myb"/>
</dbReference>
<keyword evidence="1" id="KW-0805">Transcription regulation</keyword>
<keyword evidence="2" id="KW-0238">DNA-binding</keyword>
<dbReference type="SUPFAM" id="SSF46689">
    <property type="entry name" value="Homeodomain-like"/>
    <property type="match status" value="1"/>
</dbReference>
<reference evidence="7" key="1">
    <citation type="submission" date="2018-04" db="EMBL/GenBank/DDBJ databases">
        <title>WGS assembly of Panicum hallii.</title>
        <authorList>
            <person name="Lovell J."/>
            <person name="Jenkins J."/>
            <person name="Lowry D."/>
            <person name="Mamidi S."/>
            <person name="Sreedasyam A."/>
            <person name="Weng X."/>
            <person name="Barry K."/>
            <person name="Bonette J."/>
            <person name="Campitelli B."/>
            <person name="Daum C."/>
            <person name="Gordon S."/>
            <person name="Gould B."/>
            <person name="Lipzen A."/>
            <person name="Macqueen A."/>
            <person name="Palacio-Mejia J."/>
            <person name="Plott C."/>
            <person name="Shakirov E."/>
            <person name="Shu S."/>
            <person name="Yoshinaga Y."/>
            <person name="Zane M."/>
            <person name="Rokhsar D."/>
            <person name="Grimwood J."/>
            <person name="Schmutz J."/>
            <person name="Juenger T."/>
        </authorList>
    </citation>
    <scope>NUCLEOTIDE SEQUENCE [LARGE SCALE GENOMIC DNA]</scope>
    <source>
        <strain evidence="7">FIL2</strain>
    </source>
</reference>
<evidence type="ECO:0008006" key="8">
    <source>
        <dbReference type="Google" id="ProtNLM"/>
    </source>
</evidence>
<dbReference type="PANTHER" id="PTHR44042:SF67">
    <property type="entry name" value="MYB-LIKE PROTEIN I"/>
    <property type="match status" value="1"/>
</dbReference>
<dbReference type="InterPro" id="IPR017930">
    <property type="entry name" value="Myb_dom"/>
</dbReference>
<feature type="domain" description="Myb-like" evidence="5">
    <location>
        <begin position="155"/>
        <end position="207"/>
    </location>
</feature>
<proteinExistence type="predicted"/>
<dbReference type="InterPro" id="IPR056195">
    <property type="entry name" value="HTH_70"/>
</dbReference>
<dbReference type="GO" id="GO:0003677">
    <property type="term" value="F:DNA binding"/>
    <property type="evidence" value="ECO:0007669"/>
    <property type="project" value="UniProtKB-KW"/>
</dbReference>
<evidence type="ECO:0000256" key="1">
    <source>
        <dbReference type="ARBA" id="ARBA00023015"/>
    </source>
</evidence>
<evidence type="ECO:0000256" key="3">
    <source>
        <dbReference type="ARBA" id="ARBA00023163"/>
    </source>
</evidence>
<organism evidence="7">
    <name type="scientific">Panicum hallii</name>
    <dbReference type="NCBI Taxonomy" id="206008"/>
    <lineage>
        <taxon>Eukaryota</taxon>
        <taxon>Viridiplantae</taxon>
        <taxon>Streptophyta</taxon>
        <taxon>Embryophyta</taxon>
        <taxon>Tracheophyta</taxon>
        <taxon>Spermatophyta</taxon>
        <taxon>Magnoliopsida</taxon>
        <taxon>Liliopsida</taxon>
        <taxon>Poales</taxon>
        <taxon>Poaceae</taxon>
        <taxon>PACMAD clade</taxon>
        <taxon>Panicoideae</taxon>
        <taxon>Panicodae</taxon>
        <taxon>Paniceae</taxon>
        <taxon>Panicinae</taxon>
        <taxon>Panicum</taxon>
        <taxon>Panicum sect. Panicum</taxon>
    </lineage>
</organism>